<evidence type="ECO:0000256" key="3">
    <source>
        <dbReference type="SAM" id="Phobius"/>
    </source>
</evidence>
<evidence type="ECO:0000256" key="2">
    <source>
        <dbReference type="ARBA" id="ARBA00023002"/>
    </source>
</evidence>
<keyword evidence="3" id="KW-0812">Transmembrane</keyword>
<keyword evidence="2" id="KW-0560">Oxidoreductase</keyword>
<dbReference type="Gene3D" id="3.90.660.10">
    <property type="match status" value="1"/>
</dbReference>
<dbReference type="EMBL" id="CAXKWB010002112">
    <property type="protein sequence ID" value="CAL4066218.1"/>
    <property type="molecule type" value="Genomic_DNA"/>
</dbReference>
<evidence type="ECO:0000259" key="4">
    <source>
        <dbReference type="Pfam" id="PF01593"/>
    </source>
</evidence>
<sequence length="567" mass="62508">MKIGVNGVQQLLWLCYTSIYLSVACVHRIGGVIIKLSLIGCICLVGLGAMTVYGMRLKHLNLGEDDVSIVSIPRDENTIRRAAEYATNDSNVLVNEDYFTDIIHYIVLGSLNFLGSQMNFRKIENKQMESRAGADWDSALCAQRWIKSTISLTCHTKKELCDIHKLNLLGELLHKETKIFVHNLGFPDLLGDFLHKETKTSIHNLEYLAENSQNFFGHILEENIKEKVGNTFDGYMEPWNITLKSWYFCQILAQSLIKASLKKYESDFDLLSLTLSIRNGYSCVPVGLSEGLDIRLNTAVRKISYTHTGVEVNVSNARNYSNPATIKGDAVLCTLPLGVLKQSVTGQSMPNSCVFHPQLPQWKQDAINRLGFGNLNKVVLCFDRVFWDPNANLFGHVGSTTASRGELFLFWNLYRAPVLLALVAGEAAAIMENVSDDVIVGRCIAVLKGIFGNSAVPQPKETVVTRWRADPWSRGSYSFVSTGASGNDYDILATPITPPSPQPAAGPNDPPPPPRLFFGGEHTIRNYPATVHGAFLSGLREAGRIADTFLGCPYASPPPPTNGTAPI</sequence>
<dbReference type="Gene3D" id="3.50.50.60">
    <property type="entry name" value="FAD/NAD(P)-binding domain"/>
    <property type="match status" value="1"/>
</dbReference>
<feature type="domain" description="Amine oxidase" evidence="4">
    <location>
        <begin position="191"/>
        <end position="545"/>
    </location>
</feature>
<feature type="non-terminal residue" evidence="5">
    <location>
        <position position="567"/>
    </location>
</feature>
<dbReference type="InterPro" id="IPR050281">
    <property type="entry name" value="Flavin_monoamine_oxidase"/>
</dbReference>
<dbReference type="FunFam" id="3.90.660.10:FF:000001">
    <property type="entry name" value="Lysine-specific histone demethylase"/>
    <property type="match status" value="1"/>
</dbReference>
<dbReference type="PANTHER" id="PTHR10742:SF386">
    <property type="entry name" value="LYSINE-SPECIFIC HISTONE DEMETHYLASE 1A"/>
    <property type="match status" value="1"/>
</dbReference>
<dbReference type="GO" id="GO:0016491">
    <property type="term" value="F:oxidoreductase activity"/>
    <property type="evidence" value="ECO:0007669"/>
    <property type="project" value="UniProtKB-KW"/>
</dbReference>
<dbReference type="Pfam" id="PF01593">
    <property type="entry name" value="Amino_oxidase"/>
    <property type="match status" value="1"/>
</dbReference>
<proteinExistence type="inferred from homology"/>
<dbReference type="GO" id="GO:0003682">
    <property type="term" value="F:chromatin binding"/>
    <property type="evidence" value="ECO:0007669"/>
    <property type="project" value="TreeGrafter"/>
</dbReference>
<protein>
    <recommendedName>
        <fullName evidence="4">Amine oxidase domain-containing protein</fullName>
    </recommendedName>
</protein>
<feature type="transmembrane region" description="Helical" evidence="3">
    <location>
        <begin position="12"/>
        <end position="30"/>
    </location>
</feature>
<keyword evidence="3" id="KW-1133">Transmembrane helix</keyword>
<accession>A0AAV2PW73</accession>
<dbReference type="Proteomes" id="UP001497623">
    <property type="component" value="Unassembled WGS sequence"/>
</dbReference>
<keyword evidence="3" id="KW-0472">Membrane</keyword>
<evidence type="ECO:0000313" key="5">
    <source>
        <dbReference type="EMBL" id="CAL4066218.1"/>
    </source>
</evidence>
<dbReference type="PROSITE" id="PS51257">
    <property type="entry name" value="PROKAR_LIPOPROTEIN"/>
    <property type="match status" value="1"/>
</dbReference>
<keyword evidence="6" id="KW-1185">Reference proteome</keyword>
<dbReference type="InterPro" id="IPR002937">
    <property type="entry name" value="Amino_oxidase"/>
</dbReference>
<dbReference type="InterPro" id="IPR036188">
    <property type="entry name" value="FAD/NAD-bd_sf"/>
</dbReference>
<evidence type="ECO:0000313" key="6">
    <source>
        <dbReference type="Proteomes" id="UP001497623"/>
    </source>
</evidence>
<feature type="transmembrane region" description="Helical" evidence="3">
    <location>
        <begin position="36"/>
        <end position="55"/>
    </location>
</feature>
<dbReference type="AlphaFoldDB" id="A0AAV2PW73"/>
<name>A0AAV2PW73_MEGNR</name>
<comment type="caution">
    <text evidence="5">The sequence shown here is derived from an EMBL/GenBank/DDBJ whole genome shotgun (WGS) entry which is preliminary data.</text>
</comment>
<dbReference type="SUPFAM" id="SSF54373">
    <property type="entry name" value="FAD-linked reductases, C-terminal domain"/>
    <property type="match status" value="1"/>
</dbReference>
<dbReference type="GO" id="GO:0006338">
    <property type="term" value="P:chromatin remodeling"/>
    <property type="evidence" value="ECO:0007669"/>
    <property type="project" value="TreeGrafter"/>
</dbReference>
<dbReference type="GO" id="GO:0050660">
    <property type="term" value="F:flavin adenine dinucleotide binding"/>
    <property type="evidence" value="ECO:0007669"/>
    <property type="project" value="TreeGrafter"/>
</dbReference>
<comment type="similarity">
    <text evidence="1">Belongs to the flavin monoamine oxidase family.</text>
</comment>
<dbReference type="PANTHER" id="PTHR10742">
    <property type="entry name" value="FLAVIN MONOAMINE OXIDASE"/>
    <property type="match status" value="1"/>
</dbReference>
<gene>
    <name evidence="5" type="ORF">MNOR_LOCUS5465</name>
</gene>
<reference evidence="5 6" key="1">
    <citation type="submission" date="2024-05" db="EMBL/GenBank/DDBJ databases">
        <authorList>
            <person name="Wallberg A."/>
        </authorList>
    </citation>
    <scope>NUCLEOTIDE SEQUENCE [LARGE SCALE GENOMIC DNA]</scope>
</reference>
<evidence type="ECO:0000256" key="1">
    <source>
        <dbReference type="ARBA" id="ARBA00005995"/>
    </source>
</evidence>
<dbReference type="SUPFAM" id="SSF51905">
    <property type="entry name" value="FAD/NAD(P)-binding domain"/>
    <property type="match status" value="1"/>
</dbReference>
<organism evidence="5 6">
    <name type="scientific">Meganyctiphanes norvegica</name>
    <name type="common">Northern krill</name>
    <name type="synonym">Thysanopoda norvegica</name>
    <dbReference type="NCBI Taxonomy" id="48144"/>
    <lineage>
        <taxon>Eukaryota</taxon>
        <taxon>Metazoa</taxon>
        <taxon>Ecdysozoa</taxon>
        <taxon>Arthropoda</taxon>
        <taxon>Crustacea</taxon>
        <taxon>Multicrustacea</taxon>
        <taxon>Malacostraca</taxon>
        <taxon>Eumalacostraca</taxon>
        <taxon>Eucarida</taxon>
        <taxon>Euphausiacea</taxon>
        <taxon>Euphausiidae</taxon>
        <taxon>Meganyctiphanes</taxon>
    </lineage>
</organism>